<accession>A0ABV2TNL3</accession>
<name>A0ABV2TNL3_9RHOO</name>
<protein>
    <recommendedName>
        <fullName evidence="2">histidine kinase</fullName>
        <ecNumber evidence="2">2.7.13.3</ecNumber>
    </recommendedName>
</protein>
<dbReference type="PANTHER" id="PTHR42878">
    <property type="entry name" value="TWO-COMPONENT HISTIDINE KINASE"/>
    <property type="match status" value="1"/>
</dbReference>
<dbReference type="InterPro" id="IPR003661">
    <property type="entry name" value="HisK_dim/P_dom"/>
</dbReference>
<evidence type="ECO:0000313" key="9">
    <source>
        <dbReference type="EMBL" id="MET7015515.1"/>
    </source>
</evidence>
<dbReference type="InterPro" id="IPR004358">
    <property type="entry name" value="Sig_transdc_His_kin-like_C"/>
</dbReference>
<dbReference type="RefSeq" id="WP_354601975.1">
    <property type="nucleotide sequence ID" value="NZ_JBEWZI010000018.1"/>
</dbReference>
<dbReference type="PANTHER" id="PTHR42878:SF15">
    <property type="entry name" value="BACTERIOPHYTOCHROME"/>
    <property type="match status" value="1"/>
</dbReference>
<feature type="transmembrane region" description="Helical" evidence="7">
    <location>
        <begin position="28"/>
        <end position="50"/>
    </location>
</feature>
<evidence type="ECO:0000256" key="7">
    <source>
        <dbReference type="SAM" id="Phobius"/>
    </source>
</evidence>
<dbReference type="InterPro" id="IPR050351">
    <property type="entry name" value="BphY/WalK/GraS-like"/>
</dbReference>
<keyword evidence="9" id="KW-0547">Nucleotide-binding</keyword>
<dbReference type="EMBL" id="JBEWZI010000018">
    <property type="protein sequence ID" value="MET7015515.1"/>
    <property type="molecule type" value="Genomic_DNA"/>
</dbReference>
<dbReference type="InterPro" id="IPR003594">
    <property type="entry name" value="HATPase_dom"/>
</dbReference>
<dbReference type="EC" id="2.7.13.3" evidence="2"/>
<organism evidence="9 10">
    <name type="scientific">Uliginosibacterium flavum</name>
    <dbReference type="NCBI Taxonomy" id="1396831"/>
    <lineage>
        <taxon>Bacteria</taxon>
        <taxon>Pseudomonadati</taxon>
        <taxon>Pseudomonadota</taxon>
        <taxon>Betaproteobacteria</taxon>
        <taxon>Rhodocyclales</taxon>
        <taxon>Zoogloeaceae</taxon>
        <taxon>Uliginosibacterium</taxon>
    </lineage>
</organism>
<proteinExistence type="predicted"/>
<evidence type="ECO:0000256" key="2">
    <source>
        <dbReference type="ARBA" id="ARBA00012438"/>
    </source>
</evidence>
<evidence type="ECO:0000259" key="8">
    <source>
        <dbReference type="PROSITE" id="PS50109"/>
    </source>
</evidence>
<dbReference type="PROSITE" id="PS50109">
    <property type="entry name" value="HIS_KIN"/>
    <property type="match status" value="1"/>
</dbReference>
<evidence type="ECO:0000256" key="6">
    <source>
        <dbReference type="SAM" id="MobiDB-lite"/>
    </source>
</evidence>
<comment type="catalytic activity">
    <reaction evidence="1">
        <text>ATP + protein L-histidine = ADP + protein N-phospho-L-histidine.</text>
        <dbReference type="EC" id="2.7.13.3"/>
    </reaction>
</comment>
<dbReference type="Pfam" id="PF00512">
    <property type="entry name" value="HisKA"/>
    <property type="match status" value="1"/>
</dbReference>
<gene>
    <name evidence="9" type="ORF">ABXR19_15105</name>
</gene>
<dbReference type="Pfam" id="PF02518">
    <property type="entry name" value="HATPase_c"/>
    <property type="match status" value="1"/>
</dbReference>
<reference evidence="9 10" key="1">
    <citation type="submission" date="2024-07" db="EMBL/GenBank/DDBJ databases">
        <title>Uliginosibacterium flavum JJ3220;KACC:17644.</title>
        <authorList>
            <person name="Kim M.K."/>
        </authorList>
    </citation>
    <scope>NUCLEOTIDE SEQUENCE [LARGE SCALE GENOMIC DNA]</scope>
    <source>
        <strain evidence="9 10">KACC:17644</strain>
    </source>
</reference>
<dbReference type="InterPro" id="IPR005467">
    <property type="entry name" value="His_kinase_dom"/>
</dbReference>
<dbReference type="Gene3D" id="1.10.287.130">
    <property type="match status" value="1"/>
</dbReference>
<keyword evidence="7" id="KW-1133">Transmembrane helix</keyword>
<evidence type="ECO:0000256" key="4">
    <source>
        <dbReference type="ARBA" id="ARBA00022679"/>
    </source>
</evidence>
<sequence>MHTIQSDPDPQRAAEPHPAPSAAISRSGLTVIGVYLLIMALIIISAWTLITQDWVRQQRIQEIELTSLARAQNEHVSHTFNQANSALNEMAALLAFSTADARQQVRRLHEQATEHMLRTPQLRLFAAYNAAGVELISVRQRGSARKLNLPPPSLAYWRQNSDSRTFIHPPSVDTSGHWFIPIEQGARDAQGQVLGSVFTLLATEDFSDFFRETQLTPQDRFSLLSLNGQLLLHFPAEANDAPPDFASLLIQASRDRNAVSFETTYQFGDSRHIGVFRLLRDLPLIAVVSRPTDVARAGFLAMKQRLVWGVTALSILLALLAWRIHADARRHEQARTVLGRLNANLEARVGRRTAELEQSNRELIAFSYSISHDLRAPLRAINGFAHALKEDYGDKFDAQGRDYLDRIYRASVRMGELIDELLSLANVSRAPLTIRKVDLSTMAQEIIDDLRISSPGREVIFDAQPEMHAEGDEALLRNALSNLLHNAWKFTRAKRPATISLTAQEEGEFLRFTLSDNGIGFDMAHAKRLFQPFQQLHVNQGFGGTGIGLASVRRIIERHGGSIWAEANTDEGARFIFLLPLRAKVIRRRKK</sequence>
<dbReference type="SUPFAM" id="SSF55874">
    <property type="entry name" value="ATPase domain of HSP90 chaperone/DNA topoisomerase II/histidine kinase"/>
    <property type="match status" value="1"/>
</dbReference>
<dbReference type="CDD" id="cd00082">
    <property type="entry name" value="HisKA"/>
    <property type="match status" value="1"/>
</dbReference>
<keyword evidence="10" id="KW-1185">Reference proteome</keyword>
<feature type="region of interest" description="Disordered" evidence="6">
    <location>
        <begin position="1"/>
        <end position="21"/>
    </location>
</feature>
<comment type="caution">
    <text evidence="9">The sequence shown here is derived from an EMBL/GenBank/DDBJ whole genome shotgun (WGS) entry which is preliminary data.</text>
</comment>
<dbReference type="PRINTS" id="PR00344">
    <property type="entry name" value="BCTRLSENSOR"/>
</dbReference>
<keyword evidence="3" id="KW-0597">Phosphoprotein</keyword>
<dbReference type="SMART" id="SM00388">
    <property type="entry name" value="HisKA"/>
    <property type="match status" value="1"/>
</dbReference>
<keyword evidence="4" id="KW-0808">Transferase</keyword>
<dbReference type="InterPro" id="IPR036097">
    <property type="entry name" value="HisK_dim/P_sf"/>
</dbReference>
<dbReference type="GO" id="GO:0005524">
    <property type="term" value="F:ATP binding"/>
    <property type="evidence" value="ECO:0007669"/>
    <property type="project" value="UniProtKB-KW"/>
</dbReference>
<evidence type="ECO:0000256" key="5">
    <source>
        <dbReference type="ARBA" id="ARBA00022777"/>
    </source>
</evidence>
<dbReference type="Proteomes" id="UP001549691">
    <property type="component" value="Unassembled WGS sequence"/>
</dbReference>
<feature type="transmembrane region" description="Helical" evidence="7">
    <location>
        <begin position="306"/>
        <end position="325"/>
    </location>
</feature>
<dbReference type="SUPFAM" id="SSF47384">
    <property type="entry name" value="Homodimeric domain of signal transducing histidine kinase"/>
    <property type="match status" value="1"/>
</dbReference>
<dbReference type="Gene3D" id="3.30.450.20">
    <property type="entry name" value="PAS domain"/>
    <property type="match status" value="2"/>
</dbReference>
<dbReference type="Gene3D" id="3.30.565.10">
    <property type="entry name" value="Histidine kinase-like ATPase, C-terminal domain"/>
    <property type="match status" value="1"/>
</dbReference>
<evidence type="ECO:0000256" key="3">
    <source>
        <dbReference type="ARBA" id="ARBA00022553"/>
    </source>
</evidence>
<dbReference type="SMART" id="SM00387">
    <property type="entry name" value="HATPase_c"/>
    <property type="match status" value="1"/>
</dbReference>
<keyword evidence="7" id="KW-0472">Membrane</keyword>
<evidence type="ECO:0000313" key="10">
    <source>
        <dbReference type="Proteomes" id="UP001549691"/>
    </source>
</evidence>
<keyword evidence="7" id="KW-0812">Transmembrane</keyword>
<dbReference type="InterPro" id="IPR036890">
    <property type="entry name" value="HATPase_C_sf"/>
</dbReference>
<feature type="domain" description="Histidine kinase" evidence="8">
    <location>
        <begin position="369"/>
        <end position="583"/>
    </location>
</feature>
<keyword evidence="5" id="KW-0418">Kinase</keyword>
<keyword evidence="9" id="KW-0067">ATP-binding</keyword>
<evidence type="ECO:0000256" key="1">
    <source>
        <dbReference type="ARBA" id="ARBA00000085"/>
    </source>
</evidence>